<sequence>MAKILANVLLVFIFLSISMSSEAQFEDYCIADEQCTEDVLMNAMSWACSNGADCSAIQADQTCFLPNTTKDHASYAFNSYYQHTKHNGGTCYFSAAAVLTAANPSHDQCRFDYVP</sequence>
<dbReference type="EMBL" id="SDAM02000052">
    <property type="protein sequence ID" value="KAH6834308.1"/>
    <property type="molecule type" value="Genomic_DNA"/>
</dbReference>
<keyword evidence="8" id="KW-0449">Lipoprotein</keyword>
<evidence type="ECO:0000256" key="7">
    <source>
        <dbReference type="ARBA" id="ARBA00023180"/>
    </source>
</evidence>
<feature type="signal peptide" evidence="9">
    <location>
        <begin position="1"/>
        <end position="23"/>
    </location>
</feature>
<dbReference type="InterPro" id="IPR012946">
    <property type="entry name" value="X8"/>
</dbReference>
<dbReference type="SMART" id="SM00768">
    <property type="entry name" value="X8"/>
    <property type="match status" value="1"/>
</dbReference>
<dbReference type="PANTHER" id="PTHR31044">
    <property type="entry name" value="BETA-1,3 GLUCANASE"/>
    <property type="match status" value="1"/>
</dbReference>
<dbReference type="Pfam" id="PF07983">
    <property type="entry name" value="X8"/>
    <property type="match status" value="1"/>
</dbReference>
<feature type="chain" id="PRO_5042206986" evidence="9">
    <location>
        <begin position="24"/>
        <end position="115"/>
    </location>
</feature>
<dbReference type="GO" id="GO:0098552">
    <property type="term" value="C:side of membrane"/>
    <property type="evidence" value="ECO:0007669"/>
    <property type="project" value="UniProtKB-KW"/>
</dbReference>
<evidence type="ECO:0000256" key="5">
    <source>
        <dbReference type="ARBA" id="ARBA00023136"/>
    </source>
</evidence>
<evidence type="ECO:0000256" key="6">
    <source>
        <dbReference type="ARBA" id="ARBA00023157"/>
    </source>
</evidence>
<feature type="domain" description="X8" evidence="10">
    <location>
        <begin position="27"/>
        <end position="111"/>
    </location>
</feature>
<evidence type="ECO:0000256" key="2">
    <source>
        <dbReference type="ARBA" id="ARBA00022475"/>
    </source>
</evidence>
<evidence type="ECO:0000256" key="9">
    <source>
        <dbReference type="SAM" id="SignalP"/>
    </source>
</evidence>
<dbReference type="FunFam" id="1.20.58.1040:FF:000001">
    <property type="entry name" value="Glucan endo-1,3-beta-glucosidase 4"/>
    <property type="match status" value="1"/>
</dbReference>
<proteinExistence type="predicted"/>
<evidence type="ECO:0000259" key="10">
    <source>
        <dbReference type="SMART" id="SM00768"/>
    </source>
</evidence>
<dbReference type="GO" id="GO:0009506">
    <property type="term" value="C:plasmodesma"/>
    <property type="evidence" value="ECO:0007669"/>
    <property type="project" value="UniProtKB-ARBA"/>
</dbReference>
<dbReference type="Gene3D" id="1.20.58.1040">
    <property type="match status" value="1"/>
</dbReference>
<keyword evidence="7" id="KW-0325">Glycoprotein</keyword>
<keyword evidence="6" id="KW-1015">Disulfide bond</keyword>
<keyword evidence="5" id="KW-0472">Membrane</keyword>
<name>A0AAD4PBY4_PERFH</name>
<dbReference type="Proteomes" id="UP001190926">
    <property type="component" value="Unassembled WGS sequence"/>
</dbReference>
<comment type="caution">
    <text evidence="11">The sequence shown here is derived from an EMBL/GenBank/DDBJ whole genome shotgun (WGS) entry which is preliminary data.</text>
</comment>
<evidence type="ECO:0000256" key="3">
    <source>
        <dbReference type="ARBA" id="ARBA00022622"/>
    </source>
</evidence>
<evidence type="ECO:0000256" key="8">
    <source>
        <dbReference type="ARBA" id="ARBA00023288"/>
    </source>
</evidence>
<protein>
    <submittedName>
        <fullName evidence="11">Carbohydrate-binding X8 domain superfamily protein</fullName>
    </submittedName>
</protein>
<keyword evidence="12" id="KW-1185">Reference proteome</keyword>
<evidence type="ECO:0000256" key="1">
    <source>
        <dbReference type="ARBA" id="ARBA00004609"/>
    </source>
</evidence>
<organism evidence="11 12">
    <name type="scientific">Perilla frutescens var. hirtella</name>
    <name type="common">Perilla citriodora</name>
    <name type="synonym">Perilla setoyensis</name>
    <dbReference type="NCBI Taxonomy" id="608512"/>
    <lineage>
        <taxon>Eukaryota</taxon>
        <taxon>Viridiplantae</taxon>
        <taxon>Streptophyta</taxon>
        <taxon>Embryophyta</taxon>
        <taxon>Tracheophyta</taxon>
        <taxon>Spermatophyta</taxon>
        <taxon>Magnoliopsida</taxon>
        <taxon>eudicotyledons</taxon>
        <taxon>Gunneridae</taxon>
        <taxon>Pentapetalae</taxon>
        <taxon>asterids</taxon>
        <taxon>lamiids</taxon>
        <taxon>Lamiales</taxon>
        <taxon>Lamiaceae</taxon>
        <taxon>Nepetoideae</taxon>
        <taxon>Elsholtzieae</taxon>
        <taxon>Perilla</taxon>
    </lineage>
</organism>
<evidence type="ECO:0000313" key="12">
    <source>
        <dbReference type="Proteomes" id="UP001190926"/>
    </source>
</evidence>
<dbReference type="InterPro" id="IPR044788">
    <property type="entry name" value="X8_dom_prot"/>
</dbReference>
<keyword evidence="2" id="KW-1003">Cell membrane</keyword>
<evidence type="ECO:0000313" key="11">
    <source>
        <dbReference type="EMBL" id="KAH6834308.1"/>
    </source>
</evidence>
<evidence type="ECO:0000256" key="4">
    <source>
        <dbReference type="ARBA" id="ARBA00022729"/>
    </source>
</evidence>
<reference evidence="11 12" key="1">
    <citation type="journal article" date="2021" name="Nat. Commun.">
        <title>Incipient diploidization of the medicinal plant Perilla within 10,000 years.</title>
        <authorList>
            <person name="Zhang Y."/>
            <person name="Shen Q."/>
            <person name="Leng L."/>
            <person name="Zhang D."/>
            <person name="Chen S."/>
            <person name="Shi Y."/>
            <person name="Ning Z."/>
            <person name="Chen S."/>
        </authorList>
    </citation>
    <scope>NUCLEOTIDE SEQUENCE [LARGE SCALE GENOMIC DNA]</scope>
    <source>
        <strain evidence="12">cv. PC099</strain>
    </source>
</reference>
<accession>A0AAD4PBY4</accession>
<dbReference type="PANTHER" id="PTHR31044:SF55">
    <property type="entry name" value="CARBOHYDRATE-BINDING X8 DOMAIN SUPERFAMILY PROTEIN"/>
    <property type="match status" value="1"/>
</dbReference>
<dbReference type="GO" id="GO:0005886">
    <property type="term" value="C:plasma membrane"/>
    <property type="evidence" value="ECO:0007669"/>
    <property type="project" value="UniProtKB-SubCell"/>
</dbReference>
<comment type="subcellular location">
    <subcellularLocation>
        <location evidence="1">Cell membrane</location>
        <topology evidence="1">Lipid-anchor</topology>
        <topology evidence="1">GPI-anchor</topology>
    </subcellularLocation>
</comment>
<gene>
    <name evidence="11" type="ORF">C2S53_004671</name>
</gene>
<dbReference type="AlphaFoldDB" id="A0AAD4PBY4"/>
<keyword evidence="3" id="KW-0336">GPI-anchor</keyword>
<keyword evidence="4 9" id="KW-0732">Signal</keyword>